<evidence type="ECO:0000256" key="1">
    <source>
        <dbReference type="ARBA" id="ARBA00007028"/>
    </source>
</evidence>
<dbReference type="EMBL" id="GL349449">
    <property type="protein sequence ID" value="KNC48040.1"/>
    <property type="molecule type" value="Genomic_DNA"/>
</dbReference>
<evidence type="ECO:0000313" key="5">
    <source>
        <dbReference type="Proteomes" id="UP000054408"/>
    </source>
</evidence>
<dbReference type="GeneID" id="25563825"/>
<dbReference type="GO" id="GO:0005765">
    <property type="term" value="C:lysosomal membrane"/>
    <property type="evidence" value="ECO:0007669"/>
    <property type="project" value="TreeGrafter"/>
</dbReference>
<keyword evidence="2" id="KW-0325">Glycoprotein</keyword>
<dbReference type="AlphaFoldDB" id="A0A0L0D757"/>
<dbReference type="GO" id="GO:0007040">
    <property type="term" value="P:lysosome organization"/>
    <property type="evidence" value="ECO:0007669"/>
    <property type="project" value="TreeGrafter"/>
</dbReference>
<dbReference type="InterPro" id="IPR026138">
    <property type="entry name" value="CLN5"/>
</dbReference>
<evidence type="ECO:0000313" key="4">
    <source>
        <dbReference type="EMBL" id="KNC48040.1"/>
    </source>
</evidence>
<feature type="signal peptide" evidence="3">
    <location>
        <begin position="1"/>
        <end position="23"/>
    </location>
</feature>
<evidence type="ECO:0000256" key="2">
    <source>
        <dbReference type="ARBA" id="ARBA00023180"/>
    </source>
</evidence>
<protein>
    <submittedName>
        <fullName evidence="4">Ceroid-lipofuscinosis neuronal protein 5</fullName>
    </submittedName>
</protein>
<dbReference type="STRING" id="461836.A0A0L0D757"/>
<dbReference type="PANTHER" id="PTHR15380:SF2">
    <property type="entry name" value="CEROID-LIPOFUSCINOSIS NEURONAL PROTEIN 5"/>
    <property type="match status" value="1"/>
</dbReference>
<keyword evidence="3" id="KW-0732">Signal</keyword>
<keyword evidence="5" id="KW-1185">Reference proteome</keyword>
<comment type="similarity">
    <text evidence="1">Belongs to the CLN5 family.</text>
</comment>
<evidence type="ECO:0000256" key="3">
    <source>
        <dbReference type="SAM" id="SignalP"/>
    </source>
</evidence>
<gene>
    <name evidence="4" type="ORF">AMSG_04273</name>
</gene>
<proteinExistence type="inferred from homology"/>
<dbReference type="RefSeq" id="XP_013759055.1">
    <property type="nucleotide sequence ID" value="XM_013903601.1"/>
</dbReference>
<name>A0A0L0D757_THETB</name>
<organism evidence="4 5">
    <name type="scientific">Thecamonas trahens ATCC 50062</name>
    <dbReference type="NCBI Taxonomy" id="461836"/>
    <lineage>
        <taxon>Eukaryota</taxon>
        <taxon>Apusozoa</taxon>
        <taxon>Apusomonadida</taxon>
        <taxon>Apusomonadidae</taxon>
        <taxon>Thecamonas</taxon>
    </lineage>
</organism>
<dbReference type="OrthoDB" id="10005881at2759"/>
<dbReference type="Proteomes" id="UP000054408">
    <property type="component" value="Unassembled WGS sequence"/>
</dbReference>
<dbReference type="PANTHER" id="PTHR15380">
    <property type="entry name" value="CEROID-LIPOFUSCINOSIS, NEURONAL 5"/>
    <property type="match status" value="1"/>
</dbReference>
<dbReference type="Pfam" id="PF15014">
    <property type="entry name" value="CLN5"/>
    <property type="match status" value="1"/>
</dbReference>
<dbReference type="eggNOG" id="ENOG502QPQ5">
    <property type="taxonomic scope" value="Eukaryota"/>
</dbReference>
<sequence length="337" mass="37437">MHTVAAVAVVAIVASVLCVSVTARPTPPAFCQDPPSLHFCSVLPGQGVPLPAPISDDDTVDVWVLQAPVWEFIPLLGNITKELKLIHTAIGLVVNSTGAEYSFEAEGLFESPNASFPYIVTNASAPNGKELIQCDAGGVCWDAGIDWDYYTEDKIKLGTINGTVFNKLMKWIPMDNDTYSITYETFRVMSEWDNGDGKVYFESYTCDDYAWRVLGLLKTWGADFADVAPARVYLNFYVGDNAPTKVDQNDPASMAKVIDYFEQYNILERGNECAKSKTVVDKAVCAFEVLEKTFEWLENSKYIIYFGEIYWLDQVPNAEGLSFDWKYVPTPITPVAA</sequence>
<reference evidence="4 5" key="1">
    <citation type="submission" date="2010-05" db="EMBL/GenBank/DDBJ databases">
        <title>The Genome Sequence of Thecamonas trahens ATCC 50062.</title>
        <authorList>
            <consortium name="The Broad Institute Genome Sequencing Platform"/>
            <person name="Russ C."/>
            <person name="Cuomo C."/>
            <person name="Shea T."/>
            <person name="Young S.K."/>
            <person name="Zeng Q."/>
            <person name="Koehrsen M."/>
            <person name="Haas B."/>
            <person name="Borodovsky M."/>
            <person name="Guigo R."/>
            <person name="Alvarado L."/>
            <person name="Berlin A."/>
            <person name="Bochicchio J."/>
            <person name="Borenstein D."/>
            <person name="Chapman S."/>
            <person name="Chen Z."/>
            <person name="Freedman E."/>
            <person name="Gellesch M."/>
            <person name="Goldberg J."/>
            <person name="Griggs A."/>
            <person name="Gujja S."/>
            <person name="Heilman E."/>
            <person name="Heiman D."/>
            <person name="Hepburn T."/>
            <person name="Howarth C."/>
            <person name="Jen D."/>
            <person name="Larson L."/>
            <person name="Mehta T."/>
            <person name="Park D."/>
            <person name="Pearson M."/>
            <person name="Roberts A."/>
            <person name="Saif S."/>
            <person name="Shenoy N."/>
            <person name="Sisk P."/>
            <person name="Stolte C."/>
            <person name="Sykes S."/>
            <person name="Thomson T."/>
            <person name="Walk T."/>
            <person name="White J."/>
            <person name="Yandava C."/>
            <person name="Burger G."/>
            <person name="Gray M.W."/>
            <person name="Holland P.W.H."/>
            <person name="King N."/>
            <person name="Lang F.B.F."/>
            <person name="Roger A.J."/>
            <person name="Ruiz-Trillo I."/>
            <person name="Lander E."/>
            <person name="Nusbaum C."/>
        </authorList>
    </citation>
    <scope>NUCLEOTIDE SEQUENCE [LARGE SCALE GENOMIC DNA]</scope>
    <source>
        <strain evidence="4 5">ATCC 50062</strain>
    </source>
</reference>
<dbReference type="GO" id="GO:0016798">
    <property type="term" value="F:hydrolase activity, acting on glycosyl bonds"/>
    <property type="evidence" value="ECO:0007669"/>
    <property type="project" value="TreeGrafter"/>
</dbReference>
<accession>A0A0L0D757</accession>
<feature type="chain" id="PRO_5005536950" evidence="3">
    <location>
        <begin position="24"/>
        <end position="337"/>
    </location>
</feature>